<sequence length="87" mass="9855">MFTLFVVSGQPFSVLEKYLKIFMGLSMGIGVFIKSGGKPTPSMFNRDSPLPPWASDMAFYPCLTTDDDGILYVNFDIITRNMIWEVF</sequence>
<protein>
    <submittedName>
        <fullName evidence="1">Uncharacterized protein</fullName>
    </submittedName>
</protein>
<proteinExistence type="predicted"/>
<dbReference type="RefSeq" id="WP_353931259.1">
    <property type="nucleotide sequence ID" value="NZ_CP150886.1"/>
</dbReference>
<evidence type="ECO:0000313" key="2">
    <source>
        <dbReference type="Proteomes" id="UP001483337"/>
    </source>
</evidence>
<keyword evidence="2" id="KW-1185">Reference proteome</keyword>
<organism evidence="1 2">
    <name type="scientific">Okeanomitos corallinicola TIOX110</name>
    <dbReference type="NCBI Taxonomy" id="3133117"/>
    <lineage>
        <taxon>Bacteria</taxon>
        <taxon>Bacillati</taxon>
        <taxon>Cyanobacteriota</taxon>
        <taxon>Cyanophyceae</taxon>
        <taxon>Nostocales</taxon>
        <taxon>Aphanizomenonaceae</taxon>
        <taxon>Okeanomitos</taxon>
    </lineage>
</organism>
<dbReference type="EMBL" id="CP150886">
    <property type="protein sequence ID" value="WZB88351.1"/>
    <property type="molecule type" value="Genomic_DNA"/>
</dbReference>
<reference evidence="1 2" key="1">
    <citation type="submission" date="2024-04" db="EMBL/GenBank/DDBJ databases">
        <title>Okeanomitos corallinicola gen. &amp; sp. nov. (Nostocales, Cyanobacteria), a new toxic marine heterocyst-forming cyanobacterium from a coral reef.</title>
        <authorList>
            <person name="Li H."/>
            <person name="Li R."/>
            <person name="Kang J."/>
            <person name="Hii K.S."/>
            <person name="Mohamed H.F."/>
            <person name="Xu X."/>
            <person name="Luo Z."/>
        </authorList>
    </citation>
    <scope>NUCLEOTIDE SEQUENCE [LARGE SCALE GENOMIC DNA]</scope>
    <source>
        <strain evidence="1 2">TIOX110</strain>
    </source>
</reference>
<gene>
    <name evidence="1" type="ORF">WJM97_01215</name>
</gene>
<dbReference type="Proteomes" id="UP001483337">
    <property type="component" value="Chromosome"/>
</dbReference>
<evidence type="ECO:0000313" key="1">
    <source>
        <dbReference type="EMBL" id="WZB88351.1"/>
    </source>
</evidence>
<name>A0ABZ2UTN7_9CYAN</name>
<accession>A0ABZ2UTN7</accession>